<dbReference type="AlphaFoldDB" id="G8NWC0"/>
<dbReference type="GO" id="GO:0004029">
    <property type="term" value="F:aldehyde dehydrogenase (NAD+) activity"/>
    <property type="evidence" value="ECO:0007669"/>
    <property type="project" value="TreeGrafter"/>
</dbReference>
<evidence type="ECO:0000313" key="2">
    <source>
        <dbReference type="EMBL" id="AEU36632.1"/>
    </source>
</evidence>
<evidence type="ECO:0000313" key="3">
    <source>
        <dbReference type="Proteomes" id="UP000007113"/>
    </source>
</evidence>
<sequence>MRVFVTGATGFIGFAIVKELIAAGHQVTGLARSAASGKKLTDAGARVLVGSVEDLDLLRRATSAADGAVHTAYYHKISHIPFGKRMGVFLGGAPGGIVQRFMLSGVEADRLALKTIGQAFSGTDRPLAATFATMALKPGQLATEDQSYDPTFFAAPRAETEDLLQELASSGVRTSAIRLPPIVHGAGDQGFTQRLIAIARKKKESGYVGDGLNRWPSVHRFDVARLFRLALENGPKGGTYHGVAEEGIPFLHIANLIGRHLKVPVVSKTAEQAKKQFTFLTEFVAKDNPTSSQLTQERLGWKPTHPGLLTDLDQTDYFTS</sequence>
<dbReference type="InterPro" id="IPR036291">
    <property type="entry name" value="NAD(P)-bd_dom_sf"/>
</dbReference>
<keyword evidence="3" id="KW-1185">Reference proteome</keyword>
<dbReference type="CDD" id="cd05262">
    <property type="entry name" value="SDR_a7"/>
    <property type="match status" value="1"/>
</dbReference>
<name>G8NWC0_GRAMM</name>
<dbReference type="Pfam" id="PF13460">
    <property type="entry name" value="NAD_binding_10"/>
    <property type="match status" value="1"/>
</dbReference>
<dbReference type="SUPFAM" id="SSF51735">
    <property type="entry name" value="NAD(P)-binding Rossmann-fold domains"/>
    <property type="match status" value="1"/>
</dbReference>
<dbReference type="GO" id="GO:0005737">
    <property type="term" value="C:cytoplasm"/>
    <property type="evidence" value="ECO:0007669"/>
    <property type="project" value="TreeGrafter"/>
</dbReference>
<dbReference type="OrthoDB" id="9807212at2"/>
<feature type="domain" description="NAD(P)-binding" evidence="1">
    <location>
        <begin position="7"/>
        <end position="73"/>
    </location>
</feature>
<gene>
    <name evidence="2" type="ordered locus">AciX8_2315</name>
</gene>
<accession>G8NWC0</accession>
<protein>
    <submittedName>
        <fullName evidence="2">NAD-dependent epimerase/dehydratase family protein</fullName>
    </submittedName>
</protein>
<dbReference type="Proteomes" id="UP000007113">
    <property type="component" value="Chromosome"/>
</dbReference>
<dbReference type="eggNOG" id="COG0451">
    <property type="taxonomic scope" value="Bacteria"/>
</dbReference>
<organism evidence="2 3">
    <name type="scientific">Granulicella mallensis (strain ATCC BAA-1857 / DSM 23137 / MP5ACTX8)</name>
    <dbReference type="NCBI Taxonomy" id="682795"/>
    <lineage>
        <taxon>Bacteria</taxon>
        <taxon>Pseudomonadati</taxon>
        <taxon>Acidobacteriota</taxon>
        <taxon>Terriglobia</taxon>
        <taxon>Terriglobales</taxon>
        <taxon>Acidobacteriaceae</taxon>
        <taxon>Granulicella</taxon>
    </lineage>
</organism>
<dbReference type="RefSeq" id="WP_014265510.1">
    <property type="nucleotide sequence ID" value="NC_016631.1"/>
</dbReference>
<proteinExistence type="predicted"/>
<evidence type="ECO:0000259" key="1">
    <source>
        <dbReference type="Pfam" id="PF13460"/>
    </source>
</evidence>
<dbReference type="KEGG" id="gma:AciX8_2315"/>
<dbReference type="STRING" id="682795.AciX8_2315"/>
<dbReference type="Gene3D" id="3.40.50.720">
    <property type="entry name" value="NAD(P)-binding Rossmann-like Domain"/>
    <property type="match status" value="1"/>
</dbReference>
<dbReference type="InterPro" id="IPR016040">
    <property type="entry name" value="NAD(P)-bd_dom"/>
</dbReference>
<dbReference type="PANTHER" id="PTHR48079:SF9">
    <property type="entry name" value="PUTATIVE-RELATED"/>
    <property type="match status" value="1"/>
</dbReference>
<dbReference type="HOGENOM" id="CLU_007383_12_3_0"/>
<reference evidence="2 3" key="1">
    <citation type="submission" date="2011-11" db="EMBL/GenBank/DDBJ databases">
        <title>Complete sequence of Granulicella mallensis MP5ACTX8.</title>
        <authorList>
            <consortium name="US DOE Joint Genome Institute"/>
            <person name="Lucas S."/>
            <person name="Copeland A."/>
            <person name="Lapidus A."/>
            <person name="Cheng J.-F."/>
            <person name="Goodwin L."/>
            <person name="Pitluck S."/>
            <person name="Peters L."/>
            <person name="Lu M."/>
            <person name="Detter J.C."/>
            <person name="Han C."/>
            <person name="Tapia R."/>
            <person name="Land M."/>
            <person name="Hauser L."/>
            <person name="Kyrpides N."/>
            <person name="Ivanova N."/>
            <person name="Mikhailova N."/>
            <person name="Pagani I."/>
            <person name="Rawat S."/>
            <person name="Mannisto M."/>
            <person name="Haggblom M."/>
            <person name="Woyke T."/>
        </authorList>
    </citation>
    <scope>NUCLEOTIDE SEQUENCE [LARGE SCALE GENOMIC DNA]</scope>
    <source>
        <strain evidence="3">ATCC BAA-1857 / DSM 23137 / MP5ACTX8</strain>
    </source>
</reference>
<dbReference type="InterPro" id="IPR051783">
    <property type="entry name" value="NAD(P)-dependent_oxidoreduct"/>
</dbReference>
<dbReference type="PANTHER" id="PTHR48079">
    <property type="entry name" value="PROTEIN YEEZ"/>
    <property type="match status" value="1"/>
</dbReference>
<dbReference type="EMBL" id="CP003130">
    <property type="protein sequence ID" value="AEU36632.1"/>
    <property type="molecule type" value="Genomic_DNA"/>
</dbReference>